<dbReference type="EMBL" id="JACHFD010000021">
    <property type="protein sequence ID" value="MBB5353157.1"/>
    <property type="molecule type" value="Genomic_DNA"/>
</dbReference>
<protein>
    <submittedName>
        <fullName evidence="1">Uncharacterized protein</fullName>
    </submittedName>
</protein>
<evidence type="ECO:0000313" key="2">
    <source>
        <dbReference type="Proteomes" id="UP000557717"/>
    </source>
</evidence>
<dbReference type="AlphaFoldDB" id="A0A840V4E2"/>
<sequence length="94" mass="10375">MKDSFERQLAEWVPRGLPAEMKQAVLPPVLPALVFSKSGWLALGFSWSATVALILTTPSEPAPDLMAPSGLVLPAQRFDREWLLNITSPEPFFP</sequence>
<dbReference type="Proteomes" id="UP000557717">
    <property type="component" value="Unassembled WGS sequence"/>
</dbReference>
<proteinExistence type="predicted"/>
<comment type="caution">
    <text evidence="1">The sequence shown here is derived from an EMBL/GenBank/DDBJ whole genome shotgun (WGS) entry which is preliminary data.</text>
</comment>
<keyword evidence="2" id="KW-1185">Reference proteome</keyword>
<reference evidence="1 2" key="1">
    <citation type="submission" date="2020-08" db="EMBL/GenBank/DDBJ databases">
        <title>Genomic Encyclopedia of Type Strains, Phase IV (KMG-IV): sequencing the most valuable type-strain genomes for metagenomic binning, comparative biology and taxonomic classification.</title>
        <authorList>
            <person name="Goeker M."/>
        </authorList>
    </citation>
    <scope>NUCLEOTIDE SEQUENCE [LARGE SCALE GENOMIC DNA]</scope>
    <source>
        <strain evidence="1 2">YC6886</strain>
    </source>
</reference>
<organism evidence="1 2">
    <name type="scientific">Haloferula luteola</name>
    <dbReference type="NCBI Taxonomy" id="595692"/>
    <lineage>
        <taxon>Bacteria</taxon>
        <taxon>Pseudomonadati</taxon>
        <taxon>Verrucomicrobiota</taxon>
        <taxon>Verrucomicrobiia</taxon>
        <taxon>Verrucomicrobiales</taxon>
        <taxon>Verrucomicrobiaceae</taxon>
        <taxon>Haloferula</taxon>
    </lineage>
</organism>
<accession>A0A840V4E2</accession>
<gene>
    <name evidence="1" type="ORF">HNR46_003411</name>
</gene>
<name>A0A840V4E2_9BACT</name>
<dbReference type="RefSeq" id="WP_184020763.1">
    <property type="nucleotide sequence ID" value="NZ_JACHFD010000021.1"/>
</dbReference>
<evidence type="ECO:0000313" key="1">
    <source>
        <dbReference type="EMBL" id="MBB5353157.1"/>
    </source>
</evidence>